<dbReference type="InterPro" id="IPR035914">
    <property type="entry name" value="Sperma_CUB_dom_sf"/>
</dbReference>
<evidence type="ECO:0000256" key="3">
    <source>
        <dbReference type="PROSITE-ProRule" id="PRU00076"/>
    </source>
</evidence>
<accession>A0AA88Y2U5</accession>
<evidence type="ECO:0000256" key="2">
    <source>
        <dbReference type="ARBA" id="ARBA00023157"/>
    </source>
</evidence>
<proteinExistence type="predicted"/>
<dbReference type="PROSITE" id="PS50026">
    <property type="entry name" value="EGF_3"/>
    <property type="match status" value="1"/>
</dbReference>
<feature type="disulfide bond" evidence="3">
    <location>
        <begin position="133"/>
        <end position="143"/>
    </location>
</feature>
<feature type="domain" description="EGF-like" evidence="5">
    <location>
        <begin position="129"/>
        <end position="165"/>
    </location>
</feature>
<evidence type="ECO:0000313" key="6">
    <source>
        <dbReference type="EMBL" id="KAK3088233.1"/>
    </source>
</evidence>
<feature type="domain" description="CUB" evidence="4">
    <location>
        <begin position="14"/>
        <end position="129"/>
    </location>
</feature>
<comment type="caution">
    <text evidence="6">The sequence shown here is derived from an EMBL/GenBank/DDBJ whole genome shotgun (WGS) entry which is preliminary data.</text>
</comment>
<dbReference type="AlphaFoldDB" id="A0AA88Y2U5"/>
<dbReference type="InterPro" id="IPR000859">
    <property type="entry name" value="CUB_dom"/>
</dbReference>
<dbReference type="SMART" id="SM00042">
    <property type="entry name" value="CUB"/>
    <property type="match status" value="1"/>
</dbReference>
<feature type="disulfide bond" evidence="3">
    <location>
        <begin position="155"/>
        <end position="164"/>
    </location>
</feature>
<dbReference type="Proteomes" id="UP001186944">
    <property type="component" value="Unassembled WGS sequence"/>
</dbReference>
<dbReference type="InterPro" id="IPR000742">
    <property type="entry name" value="EGF"/>
</dbReference>
<keyword evidence="1" id="KW-0677">Repeat</keyword>
<dbReference type="EMBL" id="VSWD01000011">
    <property type="protein sequence ID" value="KAK3088233.1"/>
    <property type="molecule type" value="Genomic_DNA"/>
</dbReference>
<evidence type="ECO:0000313" key="7">
    <source>
        <dbReference type="Proteomes" id="UP001186944"/>
    </source>
</evidence>
<sequence>MMISFNHVILNLDCGGIIDLVSGERRTITTPNYPSNYDVNAVCNWLIRAPTGMKVQMDMDDMQLSDNGQACYHWLEVRYNLMGQRGPEQGEVYTTTNDELPSHMMLKFNSIFASDRQPQKGFSLTVKAVGKGCSVEPCVLGICTDLADGAYSCACSSGISGTNCDTVSDQSLIVTSNFDGNQKDFFANANDDVFDWTHRSHSNFPFLSSNIPSTPAYGVFLSQLIRYARASTNYTDFVLRARRLSDKLLRQGYVCDRLTSSLRKFYGRYGELVIHYDVPLSRMVDDILS</sequence>
<dbReference type="PANTHER" id="PTHR24251">
    <property type="entry name" value="OVOCHYMASE-RELATED"/>
    <property type="match status" value="1"/>
</dbReference>
<organism evidence="6 7">
    <name type="scientific">Pinctada imbricata</name>
    <name type="common">Atlantic pearl-oyster</name>
    <name type="synonym">Pinctada martensii</name>
    <dbReference type="NCBI Taxonomy" id="66713"/>
    <lineage>
        <taxon>Eukaryota</taxon>
        <taxon>Metazoa</taxon>
        <taxon>Spiralia</taxon>
        <taxon>Lophotrochozoa</taxon>
        <taxon>Mollusca</taxon>
        <taxon>Bivalvia</taxon>
        <taxon>Autobranchia</taxon>
        <taxon>Pteriomorphia</taxon>
        <taxon>Pterioida</taxon>
        <taxon>Pterioidea</taxon>
        <taxon>Pteriidae</taxon>
        <taxon>Pinctada</taxon>
    </lineage>
</organism>
<evidence type="ECO:0000259" key="4">
    <source>
        <dbReference type="PROSITE" id="PS01180"/>
    </source>
</evidence>
<dbReference type="Pfam" id="PF00431">
    <property type="entry name" value="CUB"/>
    <property type="match status" value="1"/>
</dbReference>
<keyword evidence="3" id="KW-0245">EGF-like domain</keyword>
<evidence type="ECO:0000256" key="1">
    <source>
        <dbReference type="ARBA" id="ARBA00022737"/>
    </source>
</evidence>
<evidence type="ECO:0000259" key="5">
    <source>
        <dbReference type="PROSITE" id="PS50026"/>
    </source>
</evidence>
<protein>
    <submittedName>
        <fullName evidence="6">Uncharacterized protein</fullName>
    </submittedName>
</protein>
<dbReference type="PROSITE" id="PS00022">
    <property type="entry name" value="EGF_1"/>
    <property type="match status" value="1"/>
</dbReference>
<dbReference type="CDD" id="cd00041">
    <property type="entry name" value="CUB"/>
    <property type="match status" value="1"/>
</dbReference>
<gene>
    <name evidence="6" type="ORF">FSP39_016454</name>
</gene>
<comment type="caution">
    <text evidence="3">Lacks conserved residue(s) required for the propagation of feature annotation.</text>
</comment>
<name>A0AA88Y2U5_PINIB</name>
<dbReference type="PROSITE" id="PS01180">
    <property type="entry name" value="CUB"/>
    <property type="match status" value="1"/>
</dbReference>
<dbReference type="Gene3D" id="2.10.25.10">
    <property type="entry name" value="Laminin"/>
    <property type="match status" value="1"/>
</dbReference>
<dbReference type="SUPFAM" id="SSF49854">
    <property type="entry name" value="Spermadhesin, CUB domain"/>
    <property type="match status" value="1"/>
</dbReference>
<dbReference type="Gene3D" id="2.60.120.290">
    <property type="entry name" value="Spermadhesin, CUB domain"/>
    <property type="match status" value="1"/>
</dbReference>
<keyword evidence="7" id="KW-1185">Reference proteome</keyword>
<keyword evidence="2 3" id="KW-1015">Disulfide bond</keyword>
<reference evidence="6" key="1">
    <citation type="submission" date="2019-08" db="EMBL/GenBank/DDBJ databases">
        <title>The improved chromosome-level genome for the pearl oyster Pinctada fucata martensii using PacBio sequencing and Hi-C.</title>
        <authorList>
            <person name="Zheng Z."/>
        </authorList>
    </citation>
    <scope>NUCLEOTIDE SEQUENCE</scope>
    <source>
        <strain evidence="6">ZZ-2019</strain>
        <tissue evidence="6">Adductor muscle</tissue>
    </source>
</reference>